<dbReference type="Proteomes" id="UP001500603">
    <property type="component" value="Unassembled WGS sequence"/>
</dbReference>
<sequence length="109" mass="12558">MPKPSDKPDLFAVLAEPSRRKILDLLREHERSVGELVGPLDLEQPTISKHLRLLREAGLVEVRADARRRIYRLHAEPLADLDNWLAPYRSAWATRFDALERQLDSTPDP</sequence>
<gene>
    <name evidence="5" type="ORF">GCM10023318_24770</name>
</gene>
<evidence type="ECO:0000313" key="5">
    <source>
        <dbReference type="EMBL" id="GAA5052303.1"/>
    </source>
</evidence>
<dbReference type="EMBL" id="BAABJM010000002">
    <property type="protein sequence ID" value="GAA5052303.1"/>
    <property type="molecule type" value="Genomic_DNA"/>
</dbReference>
<comment type="caution">
    <text evidence="5">The sequence shown here is derived from an EMBL/GenBank/DDBJ whole genome shotgun (WGS) entry which is preliminary data.</text>
</comment>
<keyword evidence="6" id="KW-1185">Reference proteome</keyword>
<dbReference type="InterPro" id="IPR011991">
    <property type="entry name" value="ArsR-like_HTH"/>
</dbReference>
<name>A0ABP9K9U0_9NOCA</name>
<dbReference type="NCBIfam" id="NF033788">
    <property type="entry name" value="HTH_metalloreg"/>
    <property type="match status" value="1"/>
</dbReference>
<evidence type="ECO:0000256" key="1">
    <source>
        <dbReference type="ARBA" id="ARBA00023015"/>
    </source>
</evidence>
<evidence type="ECO:0000313" key="6">
    <source>
        <dbReference type="Proteomes" id="UP001500603"/>
    </source>
</evidence>
<dbReference type="PROSITE" id="PS50987">
    <property type="entry name" value="HTH_ARSR_2"/>
    <property type="match status" value="1"/>
</dbReference>
<dbReference type="CDD" id="cd00090">
    <property type="entry name" value="HTH_ARSR"/>
    <property type="match status" value="1"/>
</dbReference>
<dbReference type="RefSeq" id="WP_345495428.1">
    <property type="nucleotide sequence ID" value="NZ_BAABJM010000002.1"/>
</dbReference>
<accession>A0ABP9K9U0</accession>
<keyword evidence="2" id="KW-0238">DNA-binding</keyword>
<keyword evidence="3" id="KW-0804">Transcription</keyword>
<feature type="domain" description="HTH arsR-type" evidence="4">
    <location>
        <begin position="1"/>
        <end position="93"/>
    </location>
</feature>
<dbReference type="InterPro" id="IPR001845">
    <property type="entry name" value="HTH_ArsR_DNA-bd_dom"/>
</dbReference>
<keyword evidence="1" id="KW-0805">Transcription regulation</keyword>
<evidence type="ECO:0000259" key="4">
    <source>
        <dbReference type="PROSITE" id="PS50987"/>
    </source>
</evidence>
<dbReference type="InterPro" id="IPR036390">
    <property type="entry name" value="WH_DNA-bd_sf"/>
</dbReference>
<evidence type="ECO:0000256" key="2">
    <source>
        <dbReference type="ARBA" id="ARBA00023125"/>
    </source>
</evidence>
<dbReference type="InterPro" id="IPR051081">
    <property type="entry name" value="HTH_MetalResp_TranReg"/>
</dbReference>
<dbReference type="PANTHER" id="PTHR33154">
    <property type="entry name" value="TRANSCRIPTIONAL REGULATOR, ARSR FAMILY"/>
    <property type="match status" value="1"/>
</dbReference>
<dbReference type="SUPFAM" id="SSF46785">
    <property type="entry name" value="Winged helix' DNA-binding domain"/>
    <property type="match status" value="1"/>
</dbReference>
<reference evidence="6" key="1">
    <citation type="journal article" date="2019" name="Int. J. Syst. Evol. Microbiol.">
        <title>The Global Catalogue of Microorganisms (GCM) 10K type strain sequencing project: providing services to taxonomists for standard genome sequencing and annotation.</title>
        <authorList>
            <consortium name="The Broad Institute Genomics Platform"/>
            <consortium name="The Broad Institute Genome Sequencing Center for Infectious Disease"/>
            <person name="Wu L."/>
            <person name="Ma J."/>
        </authorList>
    </citation>
    <scope>NUCLEOTIDE SEQUENCE [LARGE SCALE GENOMIC DNA]</scope>
    <source>
        <strain evidence="6">JCM 18298</strain>
    </source>
</reference>
<dbReference type="PRINTS" id="PR00778">
    <property type="entry name" value="HTHARSR"/>
</dbReference>
<evidence type="ECO:0000256" key="3">
    <source>
        <dbReference type="ARBA" id="ARBA00023163"/>
    </source>
</evidence>
<dbReference type="SMART" id="SM00418">
    <property type="entry name" value="HTH_ARSR"/>
    <property type="match status" value="1"/>
</dbReference>
<organism evidence="5 6">
    <name type="scientific">Nocardia callitridis</name>
    <dbReference type="NCBI Taxonomy" id="648753"/>
    <lineage>
        <taxon>Bacteria</taxon>
        <taxon>Bacillati</taxon>
        <taxon>Actinomycetota</taxon>
        <taxon>Actinomycetes</taxon>
        <taxon>Mycobacteriales</taxon>
        <taxon>Nocardiaceae</taxon>
        <taxon>Nocardia</taxon>
    </lineage>
</organism>
<protein>
    <submittedName>
        <fullName evidence="5">Metalloregulator ArsR/SmtB family transcription factor</fullName>
    </submittedName>
</protein>
<dbReference type="PANTHER" id="PTHR33154:SF33">
    <property type="entry name" value="TRANSCRIPTIONAL REPRESSOR SDPR"/>
    <property type="match status" value="1"/>
</dbReference>
<proteinExistence type="predicted"/>
<dbReference type="Gene3D" id="1.10.10.10">
    <property type="entry name" value="Winged helix-like DNA-binding domain superfamily/Winged helix DNA-binding domain"/>
    <property type="match status" value="1"/>
</dbReference>
<dbReference type="Pfam" id="PF01022">
    <property type="entry name" value="HTH_5"/>
    <property type="match status" value="1"/>
</dbReference>
<dbReference type="InterPro" id="IPR036388">
    <property type="entry name" value="WH-like_DNA-bd_sf"/>
</dbReference>